<dbReference type="RefSeq" id="WP_037245137.1">
    <property type="nucleotide sequence ID" value="NZ_CP008947.1"/>
</dbReference>
<evidence type="ECO:0000313" key="14">
    <source>
        <dbReference type="EMBL" id="AII04702.1"/>
    </source>
</evidence>
<evidence type="ECO:0000256" key="9">
    <source>
        <dbReference type="ARBA" id="ARBA00023315"/>
    </source>
</evidence>
<evidence type="ECO:0000256" key="2">
    <source>
        <dbReference type="ARBA" id="ARBA00005189"/>
    </source>
</evidence>
<evidence type="ECO:0000256" key="6">
    <source>
        <dbReference type="ARBA" id="ARBA00022679"/>
    </source>
</evidence>
<keyword evidence="5 11" id="KW-0444">Lipid biosynthesis</keyword>
<comment type="similarity">
    <text evidence="3 11">Belongs to the long-chain O-acyltransferase family.</text>
</comment>
<evidence type="ECO:0000259" key="12">
    <source>
        <dbReference type="Pfam" id="PF03007"/>
    </source>
</evidence>
<evidence type="ECO:0000256" key="8">
    <source>
        <dbReference type="ARBA" id="ARBA00023098"/>
    </source>
</evidence>
<proteinExistence type="inferred from homology"/>
<dbReference type="GO" id="GO:0006071">
    <property type="term" value="P:glycerol metabolic process"/>
    <property type="evidence" value="ECO:0007669"/>
    <property type="project" value="UniProtKB-KW"/>
</dbReference>
<keyword evidence="6 11" id="KW-0808">Transferase</keyword>
<name>A0A076EHK9_RHOOP</name>
<dbReference type="PANTHER" id="PTHR31650">
    <property type="entry name" value="O-ACYLTRANSFERASE (WSD1-LIKE) FAMILY PROTEIN"/>
    <property type="match status" value="1"/>
</dbReference>
<dbReference type="InterPro" id="IPR004255">
    <property type="entry name" value="O-acyltransferase_WSD1_N"/>
</dbReference>
<dbReference type="InterPro" id="IPR009721">
    <property type="entry name" value="O-acyltransferase_WSD1_C"/>
</dbReference>
<dbReference type="Pfam" id="PF06974">
    <property type="entry name" value="WS_DGAT_C"/>
    <property type="match status" value="1"/>
</dbReference>
<dbReference type="EC" id="2.3.1.20" evidence="4 11"/>
<dbReference type="GO" id="GO:0005886">
    <property type="term" value="C:plasma membrane"/>
    <property type="evidence" value="ECO:0007669"/>
    <property type="project" value="TreeGrafter"/>
</dbReference>
<evidence type="ECO:0000259" key="13">
    <source>
        <dbReference type="Pfam" id="PF06974"/>
    </source>
</evidence>
<feature type="domain" description="O-acyltransferase WSD1 C-terminal" evidence="13">
    <location>
        <begin position="327"/>
        <end position="469"/>
    </location>
</feature>
<keyword evidence="8 11" id="KW-0443">Lipid metabolism</keyword>
<dbReference type="PANTHER" id="PTHR31650:SF1">
    <property type="entry name" value="WAX ESTER SYNTHASE_DIACYLGLYCEROL ACYLTRANSFERASE 4-RELATED"/>
    <property type="match status" value="1"/>
</dbReference>
<dbReference type="GO" id="GO:0019432">
    <property type="term" value="P:triglyceride biosynthetic process"/>
    <property type="evidence" value="ECO:0007669"/>
    <property type="project" value="UniProtKB-UniPathway"/>
</dbReference>
<evidence type="ECO:0000256" key="5">
    <source>
        <dbReference type="ARBA" id="ARBA00022516"/>
    </source>
</evidence>
<dbReference type="AlphaFoldDB" id="A0A076EHK9"/>
<dbReference type="Proteomes" id="UP000028488">
    <property type="component" value="Chromosome"/>
</dbReference>
<comment type="catalytic activity">
    <reaction evidence="10 11">
        <text>an acyl-CoA + a 1,2-diacyl-sn-glycerol = a triacyl-sn-glycerol + CoA</text>
        <dbReference type="Rhea" id="RHEA:10868"/>
        <dbReference type="ChEBI" id="CHEBI:17815"/>
        <dbReference type="ChEBI" id="CHEBI:57287"/>
        <dbReference type="ChEBI" id="CHEBI:58342"/>
        <dbReference type="ChEBI" id="CHEBI:64615"/>
        <dbReference type="EC" id="2.3.1.20"/>
    </reaction>
</comment>
<evidence type="ECO:0000256" key="3">
    <source>
        <dbReference type="ARBA" id="ARBA00009587"/>
    </source>
</evidence>
<protein>
    <recommendedName>
        <fullName evidence="4 11">Diacylglycerol O-acyltransferase</fullName>
        <ecNumber evidence="4 11">2.3.1.20</ecNumber>
    </recommendedName>
</protein>
<comment type="pathway">
    <text evidence="2">Lipid metabolism.</text>
</comment>
<dbReference type="eggNOG" id="COG1020">
    <property type="taxonomic scope" value="Bacteria"/>
</dbReference>
<dbReference type="GO" id="GO:0001666">
    <property type="term" value="P:response to hypoxia"/>
    <property type="evidence" value="ECO:0007669"/>
    <property type="project" value="TreeGrafter"/>
</dbReference>
<dbReference type="SUPFAM" id="SSF52777">
    <property type="entry name" value="CoA-dependent acyltransferases"/>
    <property type="match status" value="1"/>
</dbReference>
<dbReference type="InterPro" id="IPR014292">
    <property type="entry name" value="Acyl_transf_WS/DGAT"/>
</dbReference>
<dbReference type="UniPathway" id="UPA00282"/>
<keyword evidence="9 11" id="KW-0012">Acyltransferase</keyword>
<dbReference type="InterPro" id="IPR045034">
    <property type="entry name" value="O-acyltransferase_WSD1-like"/>
</dbReference>
<comment type="pathway">
    <text evidence="1 11">Glycerolipid metabolism; triacylglycerol biosynthesis.</text>
</comment>
<dbReference type="NCBIfam" id="TIGR02946">
    <property type="entry name" value="acyl_WS_DGAT"/>
    <property type="match status" value="1"/>
</dbReference>
<reference evidence="14 15" key="1">
    <citation type="submission" date="2014-07" db="EMBL/GenBank/DDBJ databases">
        <title>Genome Sequence of Rhodococcus opacus Strain R7, a Biodegrader of Mono- and Polycyclic Aromatic Hydrocarbons.</title>
        <authorList>
            <person name="Di Gennaro P."/>
            <person name="Zampolli J."/>
            <person name="Presti I."/>
            <person name="Cappelletti M."/>
            <person name="D'Ursi P."/>
            <person name="Orro A."/>
            <person name="Mezzelani A."/>
            <person name="Milanesi L."/>
        </authorList>
    </citation>
    <scope>NUCLEOTIDE SEQUENCE [LARGE SCALE GENOMIC DNA]</scope>
    <source>
        <strain evidence="14 15">R7</strain>
    </source>
</reference>
<dbReference type="GO" id="GO:0051701">
    <property type="term" value="P:biological process involved in interaction with host"/>
    <property type="evidence" value="ECO:0007669"/>
    <property type="project" value="TreeGrafter"/>
</dbReference>
<feature type="domain" description="O-acyltransferase WSD1-like N-terminal" evidence="12">
    <location>
        <begin position="5"/>
        <end position="270"/>
    </location>
</feature>
<gene>
    <name evidence="14" type="ORF">EP51_08855</name>
</gene>
<evidence type="ECO:0000256" key="10">
    <source>
        <dbReference type="ARBA" id="ARBA00048109"/>
    </source>
</evidence>
<evidence type="ECO:0000313" key="15">
    <source>
        <dbReference type="Proteomes" id="UP000028488"/>
    </source>
</evidence>
<organism evidence="14 15">
    <name type="scientific">Rhodococcus opacus</name>
    <name type="common">Nocardia opaca</name>
    <dbReference type="NCBI Taxonomy" id="37919"/>
    <lineage>
        <taxon>Bacteria</taxon>
        <taxon>Bacillati</taxon>
        <taxon>Actinomycetota</taxon>
        <taxon>Actinomycetes</taxon>
        <taxon>Mycobacteriales</taxon>
        <taxon>Nocardiaceae</taxon>
        <taxon>Rhodococcus</taxon>
    </lineage>
</organism>
<dbReference type="Pfam" id="PF03007">
    <property type="entry name" value="WS_DGAT_cat"/>
    <property type="match status" value="1"/>
</dbReference>
<keyword evidence="7 11" id="KW-0319">Glycerol metabolism</keyword>
<dbReference type="GO" id="GO:0004144">
    <property type="term" value="F:diacylglycerol O-acyltransferase activity"/>
    <property type="evidence" value="ECO:0007669"/>
    <property type="project" value="UniProtKB-EC"/>
</dbReference>
<evidence type="ECO:0000256" key="1">
    <source>
        <dbReference type="ARBA" id="ARBA00004771"/>
    </source>
</evidence>
<accession>A0A076EHK9</accession>
<evidence type="ECO:0000256" key="4">
    <source>
        <dbReference type="ARBA" id="ARBA00013244"/>
    </source>
</evidence>
<evidence type="ECO:0000256" key="7">
    <source>
        <dbReference type="ARBA" id="ARBA00022798"/>
    </source>
</evidence>
<sequence>MVTRLTTQDASFYFLEASSTPMHVGSLAIFRKPRNGLSYEELLSLVEERLSLVPRYRQKVREVALGLSRPVWVDDQDFDIEYHVRRSALPKPGSDAQLHDLVARLTSRPLDNTRPLWEMYLVEGLSNNRFAIFTKSHSSLVDGETALEIGQVILDPAKTRRPMAEELWMPSPAPSESTLIAGALAEMVSRPGEGLAALRMTLGDMASALGETVRAVGKVAAVVRTATQVAPASPLNATISRNRRFAVVKTELGDYRKIRAQYGCEVNDVILAVVAGAMRYWLLSRGEPVAESTTVRAMVPMSVYATDPEADDEASRRGEWADPRSMVSSFLIDLPVGEPNAVVRLSHVAHAMEAHAKQSQRVTAETLVRLSGFAPATLHAMSARVASSFSQRMFNLMITNAPGPQLPLYVGGARMLEMYPVSPLLKNQTLSIGLTSYDGNVYYGLNADRDAMADVDVVAALLYESLEELLDASR</sequence>
<dbReference type="GO" id="GO:0071731">
    <property type="term" value="P:response to nitric oxide"/>
    <property type="evidence" value="ECO:0007669"/>
    <property type="project" value="TreeGrafter"/>
</dbReference>
<dbReference type="EMBL" id="CP008947">
    <property type="protein sequence ID" value="AII04702.1"/>
    <property type="molecule type" value="Genomic_DNA"/>
</dbReference>
<evidence type="ECO:0000256" key="11">
    <source>
        <dbReference type="RuleBase" id="RU361241"/>
    </source>
</evidence>